<evidence type="ECO:0000256" key="1">
    <source>
        <dbReference type="ARBA" id="ARBA00005775"/>
    </source>
</evidence>
<dbReference type="Gene3D" id="1.25.40.180">
    <property type="match status" value="2"/>
</dbReference>
<feature type="region of interest" description="Disordered" evidence="5">
    <location>
        <begin position="1204"/>
        <end position="1228"/>
    </location>
</feature>
<feature type="region of interest" description="Disordered" evidence="5">
    <location>
        <begin position="667"/>
        <end position="712"/>
    </location>
</feature>
<feature type="compositionally biased region" description="Low complexity" evidence="5">
    <location>
        <begin position="692"/>
        <end position="703"/>
    </location>
</feature>
<dbReference type="PANTHER" id="PTHR23253:SF9">
    <property type="entry name" value="EUKARYOTIC TRANSLATION INITIATION FACTOR 4 GAMMA 2"/>
    <property type="match status" value="1"/>
</dbReference>
<dbReference type="PROSITE" id="PS51366">
    <property type="entry name" value="MI"/>
    <property type="match status" value="1"/>
</dbReference>
<protein>
    <submittedName>
        <fullName evidence="8">Eukaryotic translation initiation factor 4G-like</fullName>
    </submittedName>
</protein>
<dbReference type="Pfam" id="PF02854">
    <property type="entry name" value="MIF4G"/>
    <property type="match status" value="1"/>
</dbReference>
<feature type="region of interest" description="Disordered" evidence="5">
    <location>
        <begin position="760"/>
        <end position="831"/>
    </location>
</feature>
<dbReference type="InterPro" id="IPR003891">
    <property type="entry name" value="Initiation_fac_eIF4g_MI"/>
</dbReference>
<feature type="region of interest" description="Disordered" evidence="5">
    <location>
        <begin position="1352"/>
        <end position="1423"/>
    </location>
</feature>
<feature type="compositionally biased region" description="Polar residues" evidence="5">
    <location>
        <begin position="862"/>
        <end position="874"/>
    </location>
</feature>
<dbReference type="SUPFAM" id="SSF48371">
    <property type="entry name" value="ARM repeat"/>
    <property type="match status" value="2"/>
</dbReference>
<proteinExistence type="inferred from homology"/>
<sequence length="1741" mass="188947">MPQAGQPVNNNSPYAQMPQGGMYMPNQPNQAGYAPQQQQQMMMAQFYAQQQQQQQHRSSPAAGYGKGAGAPPSPSPAPAPSPSPAPFVDSSNRSFKKPSNAQGGGGGGQPRVNLPPVNHSVNNHNGPNAHSRSQGVSGEQVVGGTTESINRNSGGPIPKAPTSQSTAMTFKNHDTPNSAKASGDASQAFAFQFGSIDLMKIPARTSSAPPNMDEQKRAQMQQASLRTAPNVPASVPKKDLSNKVADNQLMRKEGHNPTSEKADIKVPHISPPSQTQKSPITNIRMPAVQTPYQHAPVPHPVHFGGPNMHMQPPVTATSFQMPMPMGLSMGNSPQIQPQVFFQGLPSHPMHHQGMMHQAQGHGFATPMGAQIHPQLGHVGVGLSPQYPQQQGGKYGGARKTTPVKITHPDTHEELRLDRRGDPYPEGESAALKLHSNTPPRSYAPRPVNLVQPSFNSNTMIYPPVSVPLNSGPMSSAQAPRYPFPVIDGSQRVQIINQPAHTAPQHIRPAALPHVSSDSSSSVKARNAQNVMSSALPANAKVSVKPAGASEKLGSPKAKSHGEVNISLSQKDVDAGSLSSSQQPKPGFVSVVPNSSARPATEIRRAEMVSESITAENQTCRVESPHNLTEDRGQTMPGSLVSVPETETVAAKENSSLPATNGFKKQLMEVSPTSDAPASDSVDTNIDEYTQGSSHASSEISGSSTPEKDLKCDEQTVSDMVVERSAISDEKHETVSGVLEKAQNEVDSATDVCPDSENLAEVTDGTSSELPHSTHIQSSTIPLGHSETSSRHHGVENSGDSLTSAPATLSKDKSAFESNTRRNTSTKGKKKIKEILQKADAAGTTSDLYNAYKGPEEKKEPLESSNVVHDVSNQKPAPVIPQAVAEATVDAEPVKNEPEDWEDAADVSTPKLETADNSVNAKRGSSDEARDSCSNTEKKYSRDFLLKFADLCTTLPVGFDLAPDIASALIFANMGASHHEHDSYPTPGKVMDRQGSSARLDRRPTNMVDDRWTKNQGSVPAGYGGNVGFRPGQGGNSGVLRNPRMQGPIMSRPMQPVGPMGGMGRNTPDLWQRGSNFQQKGLFPSPHAPMQVMHKAERKYQVGTVADEEQAKQRLLKGILNKLTPQNFEKLFEQVKSVNIDNAVTLSGVISQIFDKALMEPTFCEMYADFCVHLSGALPDFNENGEKITFKRLLLNKCQEEFERGEKEEEEASRVAEEGQVEQTEEEREEKRLQVRRRMLGNIRLIGELYKKKMLTEKIMHACIQKLLGFNQDPHEENIEALCKLMSTIGVMIDHQKAKGLMDGYFEKMKMLSCKQELSSRVRFMLINAIDLRKNKWQERMKVEGPKKIEEVHRDAAQERQTQANRLSRGPSMNSSARRGHMEFSPRGGGGMLSPPSAQMGGFHGPPQGRGFSNQDIRYDERPPYEPRMVPMPQRSVGDEPITLGPQGGLGQGMSRRPALVSNTYQSDATQAGGGDYRRQAGGLNGFGSQRPASPVTHGRSSSQERGTAYVHREFASLSRASDPSPEVSSARQVVHGPSSTVNSPRENALSEERLQNMSLSAIKEYYSARDEKEIGLCMKDMNSPAYHPTMISLWVSDSFERKDKERNLLAELLVNLVKSADNALTEVQLVKGFESVLTTLEDAVNDAPKAAEFLGRIFGKSVTEKVVTLTEIGRLIREGGEEPGSLIEFGLGGDVLGSVLEMIKTEAGEDALVEIRRSSGLRIEDFKPPAPNRSKILEKFT</sequence>
<dbReference type="GeneID" id="104788292"/>
<feature type="compositionally biased region" description="Basic and acidic residues" evidence="5">
    <location>
        <begin position="251"/>
        <end position="266"/>
    </location>
</feature>
<evidence type="ECO:0000256" key="4">
    <source>
        <dbReference type="ARBA" id="ARBA00022917"/>
    </source>
</evidence>
<keyword evidence="3" id="KW-0810">Translation regulation</keyword>
<evidence type="ECO:0000259" key="6">
    <source>
        <dbReference type="PROSITE" id="PS51366"/>
    </source>
</evidence>
<feature type="compositionally biased region" description="Polar residues" evidence="5">
    <location>
        <begin position="815"/>
        <end position="825"/>
    </location>
</feature>
<feature type="compositionally biased region" description="Polar residues" evidence="5">
    <location>
        <begin position="161"/>
        <end position="180"/>
    </location>
</feature>
<accession>A0ABM0Z9G3</accession>
<feature type="region of interest" description="Disordered" evidence="5">
    <location>
        <begin position="846"/>
        <end position="935"/>
    </location>
</feature>
<feature type="compositionally biased region" description="Pro residues" evidence="5">
    <location>
        <begin position="71"/>
        <end position="85"/>
    </location>
</feature>
<feature type="compositionally biased region" description="Acidic residues" evidence="5">
    <location>
        <begin position="1218"/>
        <end position="1227"/>
    </location>
</feature>
<keyword evidence="2" id="KW-0396">Initiation factor</keyword>
<organism evidence="7 8">
    <name type="scientific">Camelina sativa</name>
    <name type="common">False flax</name>
    <name type="synonym">Myagrum sativum</name>
    <dbReference type="NCBI Taxonomy" id="90675"/>
    <lineage>
        <taxon>Eukaryota</taxon>
        <taxon>Viridiplantae</taxon>
        <taxon>Streptophyta</taxon>
        <taxon>Embryophyta</taxon>
        <taxon>Tracheophyta</taxon>
        <taxon>Spermatophyta</taxon>
        <taxon>Magnoliopsida</taxon>
        <taxon>eudicotyledons</taxon>
        <taxon>Gunneridae</taxon>
        <taxon>Pentapetalae</taxon>
        <taxon>rosids</taxon>
        <taxon>malvids</taxon>
        <taxon>Brassicales</taxon>
        <taxon>Brassicaceae</taxon>
        <taxon>Camelineae</taxon>
        <taxon>Camelina</taxon>
    </lineage>
</organism>
<dbReference type="SMART" id="SM00543">
    <property type="entry name" value="MIF4G"/>
    <property type="match status" value="1"/>
</dbReference>
<feature type="region of interest" description="Disordered" evidence="5">
    <location>
        <begin position="251"/>
        <end position="279"/>
    </location>
</feature>
<name>A0ABM0Z9G3_CAMSA</name>
<dbReference type="RefSeq" id="XP_010512330.2">
    <property type="nucleotide sequence ID" value="XM_010514028.2"/>
</dbReference>
<feature type="compositionally biased region" description="Polar residues" evidence="5">
    <location>
        <begin position="1518"/>
        <end position="1545"/>
    </location>
</feature>
<feature type="compositionally biased region" description="Polar residues" evidence="5">
    <location>
        <begin position="670"/>
        <end position="691"/>
    </location>
</feature>
<comment type="similarity">
    <text evidence="1">Belongs to the eukaryotic initiation factor 4G family.</text>
</comment>
<dbReference type="SMART" id="SM00544">
    <property type="entry name" value="MA3"/>
    <property type="match status" value="1"/>
</dbReference>
<feature type="compositionally biased region" description="Polar residues" evidence="5">
    <location>
        <begin position="797"/>
        <end position="806"/>
    </location>
</feature>
<feature type="region of interest" description="Disordered" evidence="5">
    <location>
        <begin position="979"/>
        <end position="1001"/>
    </location>
</feature>
<feature type="compositionally biased region" description="Polar residues" evidence="5">
    <location>
        <begin position="119"/>
        <end position="132"/>
    </location>
</feature>
<evidence type="ECO:0000256" key="5">
    <source>
        <dbReference type="SAM" id="MobiDB-lite"/>
    </source>
</evidence>
<gene>
    <name evidence="8" type="primary">LOC104788292</name>
</gene>
<dbReference type="InterPro" id="IPR016024">
    <property type="entry name" value="ARM-type_fold"/>
</dbReference>
<feature type="region of interest" description="Disordered" evidence="5">
    <location>
        <begin position="1466"/>
        <end position="1546"/>
    </location>
</feature>
<keyword evidence="7" id="KW-1185">Reference proteome</keyword>
<evidence type="ECO:0000256" key="2">
    <source>
        <dbReference type="ARBA" id="ARBA00022540"/>
    </source>
</evidence>
<feature type="compositionally biased region" description="Low complexity" evidence="5">
    <location>
        <begin position="25"/>
        <end position="63"/>
    </location>
</feature>
<dbReference type="PANTHER" id="PTHR23253">
    <property type="entry name" value="EUKARYOTIC TRANSLATION INITIATION FACTOR 4 GAMMA"/>
    <property type="match status" value="1"/>
</dbReference>
<dbReference type="Pfam" id="PF02847">
    <property type="entry name" value="MA3"/>
    <property type="match status" value="1"/>
</dbReference>
<feature type="compositionally biased region" description="Polar residues" evidence="5">
    <location>
        <begin position="1358"/>
        <end position="1376"/>
    </location>
</feature>
<feature type="compositionally biased region" description="Polar residues" evidence="5">
    <location>
        <begin position="763"/>
        <end position="780"/>
    </location>
</feature>
<feature type="compositionally biased region" description="Low complexity" evidence="5">
    <location>
        <begin position="133"/>
        <end position="147"/>
    </location>
</feature>
<dbReference type="Proteomes" id="UP000694864">
    <property type="component" value="Chromosome 5"/>
</dbReference>
<evidence type="ECO:0000313" key="8">
    <source>
        <dbReference type="RefSeq" id="XP_010512330.2"/>
    </source>
</evidence>
<feature type="region of interest" description="Disordered" evidence="5">
    <location>
        <begin position="616"/>
        <end position="637"/>
    </location>
</feature>
<feature type="region of interest" description="Disordered" evidence="5">
    <location>
        <begin position="540"/>
        <end position="595"/>
    </location>
</feature>
<keyword evidence="4" id="KW-0648">Protein biosynthesis</keyword>
<feature type="compositionally biased region" description="Polar residues" evidence="5">
    <location>
        <begin position="1"/>
        <end position="14"/>
    </location>
</feature>
<reference evidence="8" key="2">
    <citation type="submission" date="2025-08" db="UniProtKB">
        <authorList>
            <consortium name="RefSeq"/>
        </authorList>
    </citation>
    <scope>IDENTIFICATION</scope>
</reference>
<evidence type="ECO:0000313" key="7">
    <source>
        <dbReference type="Proteomes" id="UP000694864"/>
    </source>
</evidence>
<feature type="compositionally biased region" description="Basic and acidic residues" evidence="5">
    <location>
        <begin position="1204"/>
        <end position="1216"/>
    </location>
</feature>
<feature type="compositionally biased region" description="Polar residues" evidence="5">
    <location>
        <begin position="89"/>
        <end position="101"/>
    </location>
</feature>
<feature type="domain" description="MI" evidence="6">
    <location>
        <begin position="1553"/>
        <end position="1677"/>
    </location>
</feature>
<dbReference type="InterPro" id="IPR003890">
    <property type="entry name" value="MIF4G-like_typ-3"/>
</dbReference>
<feature type="region of interest" description="Disordered" evidence="5">
    <location>
        <begin position="1"/>
        <end position="184"/>
    </location>
</feature>
<reference evidence="7" key="1">
    <citation type="journal article" date="2014" name="Nat. Commun.">
        <title>The emerging biofuel crop Camelina sativa retains a highly undifferentiated hexaploid genome structure.</title>
        <authorList>
            <person name="Kagale S."/>
            <person name="Koh C."/>
            <person name="Nixon J."/>
            <person name="Bollina V."/>
            <person name="Clarke W.E."/>
            <person name="Tuteja R."/>
            <person name="Spillane C."/>
            <person name="Robinson S.J."/>
            <person name="Links M.G."/>
            <person name="Clarke C."/>
            <person name="Higgins E.E."/>
            <person name="Huebert T."/>
            <person name="Sharpe A.G."/>
            <person name="Parkin I.A."/>
        </authorList>
    </citation>
    <scope>NUCLEOTIDE SEQUENCE [LARGE SCALE GENOMIC DNA]</scope>
    <source>
        <strain evidence="7">cv. DH55</strain>
    </source>
</reference>
<feature type="compositionally biased region" description="Basic and acidic residues" evidence="5">
    <location>
        <begin position="923"/>
        <end position="935"/>
    </location>
</feature>
<evidence type="ECO:0000256" key="3">
    <source>
        <dbReference type="ARBA" id="ARBA00022845"/>
    </source>
</evidence>